<dbReference type="RefSeq" id="WP_072428680.1">
    <property type="nucleotide sequence ID" value="NZ_FPKR01000008.1"/>
</dbReference>
<reference evidence="1 2" key="1">
    <citation type="submission" date="2016-11" db="EMBL/GenBank/DDBJ databases">
        <authorList>
            <person name="Jaros S."/>
            <person name="Januszkiewicz K."/>
            <person name="Wedrychowicz H."/>
        </authorList>
    </citation>
    <scope>NUCLEOTIDE SEQUENCE [LARGE SCALE GENOMIC DNA]</scope>
    <source>
        <strain evidence="1 2">DSM 18899</strain>
    </source>
</reference>
<gene>
    <name evidence="1" type="ORF">SAMN02745887_02161</name>
</gene>
<organism evidence="1 2">
    <name type="scientific">Chitinimonas taiwanensis DSM 18899</name>
    <dbReference type="NCBI Taxonomy" id="1121279"/>
    <lineage>
        <taxon>Bacteria</taxon>
        <taxon>Pseudomonadati</taxon>
        <taxon>Pseudomonadota</taxon>
        <taxon>Betaproteobacteria</taxon>
        <taxon>Neisseriales</taxon>
        <taxon>Chitinibacteraceae</taxon>
        <taxon>Chitinimonas</taxon>
    </lineage>
</organism>
<protein>
    <recommendedName>
        <fullName evidence="3">SIR2-like domain-containing protein</fullName>
    </recommendedName>
</protein>
<proteinExistence type="predicted"/>
<dbReference type="OrthoDB" id="7067962at2"/>
<dbReference type="STRING" id="1121279.SAMN02745887_02161"/>
<evidence type="ECO:0000313" key="1">
    <source>
        <dbReference type="EMBL" id="SFZ76943.1"/>
    </source>
</evidence>
<name>A0A1K2HJJ9_9NEIS</name>
<dbReference type="AlphaFoldDB" id="A0A1K2HJJ9"/>
<sequence length="298" mass="32681">MSSLILLGAGASFGSGNVHPSAPPLGTGPDGLFARLEAAGGEAASLPESLKELFRSDFEKGMAEYYEYSGGNVMRFQREVASCLAQFTPGDSNAYVRLLQAVGGRRVVYASLNYDLLIELSAASLGLGTCYGLDFSESHINVLKIHGSSNFWPSLTLKGCTFARNQVDVEAPIQPLDQAATLHRCANEDSLSPAIAMYAEGKAVKVSPSYVQHQQTLWRHAVSMATRVFVVGVKVHNVDVHIWGELAKSKAPLTYFGRSPDRYQFEEWKANCGKKNAYFFEKTFQECIEVIRGRLLRK</sequence>
<keyword evidence="2" id="KW-1185">Reference proteome</keyword>
<dbReference type="Proteomes" id="UP000186513">
    <property type="component" value="Unassembled WGS sequence"/>
</dbReference>
<evidence type="ECO:0000313" key="2">
    <source>
        <dbReference type="Proteomes" id="UP000186513"/>
    </source>
</evidence>
<accession>A0A1K2HJJ9</accession>
<evidence type="ECO:0008006" key="3">
    <source>
        <dbReference type="Google" id="ProtNLM"/>
    </source>
</evidence>
<dbReference type="EMBL" id="FPKR01000008">
    <property type="protein sequence ID" value="SFZ76943.1"/>
    <property type="molecule type" value="Genomic_DNA"/>
</dbReference>